<dbReference type="AlphaFoldDB" id="A0A495JHH0"/>
<evidence type="ECO:0000256" key="8">
    <source>
        <dbReference type="ARBA" id="ARBA00047110"/>
    </source>
</evidence>
<comment type="caution">
    <text evidence="9">The sequence shown here is derived from an EMBL/GenBank/DDBJ whole genome shotgun (WGS) entry which is preliminary data.</text>
</comment>
<gene>
    <name evidence="9" type="ORF">BDK92_2145</name>
</gene>
<keyword evidence="4 9" id="KW-0689">Ribosomal protein</keyword>
<evidence type="ECO:0000256" key="3">
    <source>
        <dbReference type="ARBA" id="ARBA00022730"/>
    </source>
</evidence>
<dbReference type="GO" id="GO:0003735">
    <property type="term" value="F:structural constituent of ribosome"/>
    <property type="evidence" value="ECO:0007669"/>
    <property type="project" value="InterPro"/>
</dbReference>
<evidence type="ECO:0000313" key="10">
    <source>
        <dbReference type="Proteomes" id="UP000277671"/>
    </source>
</evidence>
<comment type="function">
    <text evidence="1">Binds 16S rRNA, required for the assembly of 30S particles and may also be responsible for determining the conformation of the 16S rRNA at the A site.</text>
</comment>
<dbReference type="PANTHER" id="PTHR19836:SF23">
    <property type="entry name" value="SMALL RIBOSOMAL SUBUNIT PROTEIN US14A"/>
    <property type="match status" value="1"/>
</dbReference>
<comment type="subunit">
    <text evidence="8">Part of the 30S ribosomal subunit. Contacts proteins S3 and S10.</text>
</comment>
<dbReference type="InterPro" id="IPR001209">
    <property type="entry name" value="Ribosomal_uS14"/>
</dbReference>
<keyword evidence="10" id="KW-1185">Reference proteome</keyword>
<accession>A0A495JHH0</accession>
<dbReference type="PANTHER" id="PTHR19836">
    <property type="entry name" value="30S RIBOSOMAL PROTEIN S14"/>
    <property type="match status" value="1"/>
</dbReference>
<protein>
    <recommendedName>
        <fullName evidence="6">Small ribosomal subunit protein uS14</fullName>
    </recommendedName>
    <alternativeName>
        <fullName evidence="7">30S ribosomal protein S14</fullName>
    </alternativeName>
</protein>
<proteinExistence type="inferred from homology"/>
<comment type="similarity">
    <text evidence="2">Belongs to the universal ribosomal protein uS14 family.</text>
</comment>
<dbReference type="Proteomes" id="UP000277671">
    <property type="component" value="Unassembled WGS sequence"/>
</dbReference>
<evidence type="ECO:0000256" key="1">
    <source>
        <dbReference type="ARBA" id="ARBA00003686"/>
    </source>
</evidence>
<dbReference type="GO" id="GO:0015935">
    <property type="term" value="C:small ribosomal subunit"/>
    <property type="evidence" value="ECO:0007669"/>
    <property type="project" value="TreeGrafter"/>
</dbReference>
<keyword evidence="5" id="KW-0687">Ribonucleoprotein</keyword>
<name>A0A495JHH0_9ACTN</name>
<dbReference type="NCBIfam" id="NF006477">
    <property type="entry name" value="PRK08881.1"/>
    <property type="match status" value="1"/>
</dbReference>
<evidence type="ECO:0000256" key="4">
    <source>
        <dbReference type="ARBA" id="ARBA00022980"/>
    </source>
</evidence>
<evidence type="ECO:0000256" key="5">
    <source>
        <dbReference type="ARBA" id="ARBA00023274"/>
    </source>
</evidence>
<evidence type="ECO:0000313" key="9">
    <source>
        <dbReference type="EMBL" id="RKR87844.1"/>
    </source>
</evidence>
<evidence type="ECO:0000256" key="6">
    <source>
        <dbReference type="ARBA" id="ARBA00035167"/>
    </source>
</evidence>
<dbReference type="SUPFAM" id="SSF57716">
    <property type="entry name" value="Glucocorticoid receptor-like (DNA-binding domain)"/>
    <property type="match status" value="1"/>
</dbReference>
<organism evidence="9 10">
    <name type="scientific">Micromonospora pisi</name>
    <dbReference type="NCBI Taxonomy" id="589240"/>
    <lineage>
        <taxon>Bacteria</taxon>
        <taxon>Bacillati</taxon>
        <taxon>Actinomycetota</taxon>
        <taxon>Actinomycetes</taxon>
        <taxon>Micromonosporales</taxon>
        <taxon>Micromonosporaceae</taxon>
        <taxon>Micromonospora</taxon>
    </lineage>
</organism>
<dbReference type="FunFam" id="1.10.287.1480:FF:000001">
    <property type="entry name" value="30S ribosomal protein S14"/>
    <property type="match status" value="1"/>
</dbReference>
<dbReference type="GO" id="GO:0005737">
    <property type="term" value="C:cytoplasm"/>
    <property type="evidence" value="ECO:0007669"/>
    <property type="project" value="UniProtKB-ARBA"/>
</dbReference>
<keyword evidence="3" id="KW-0694">RNA-binding</keyword>
<dbReference type="Pfam" id="PF00253">
    <property type="entry name" value="Ribosomal_S14"/>
    <property type="match status" value="1"/>
</dbReference>
<dbReference type="GO" id="GO:0006412">
    <property type="term" value="P:translation"/>
    <property type="evidence" value="ECO:0007669"/>
    <property type="project" value="InterPro"/>
</dbReference>
<dbReference type="Gene3D" id="1.10.287.1480">
    <property type="match status" value="1"/>
</dbReference>
<sequence>MARLSLGNRQNRRTELVDQHAAFRTELKRAIVHPDTEPSARAEAVRRLNRLPRDSSPVRLRNRDQIDGRPRGVLSRFGLSRVRFRELALRANCPASGRRPGS</sequence>
<evidence type="ECO:0000256" key="7">
    <source>
        <dbReference type="ARBA" id="ARBA00035312"/>
    </source>
</evidence>
<evidence type="ECO:0000256" key="2">
    <source>
        <dbReference type="ARBA" id="ARBA00009083"/>
    </source>
</evidence>
<keyword evidence="3" id="KW-0699">rRNA-binding</keyword>
<dbReference type="GO" id="GO:0019843">
    <property type="term" value="F:rRNA binding"/>
    <property type="evidence" value="ECO:0007669"/>
    <property type="project" value="UniProtKB-KW"/>
</dbReference>
<reference evidence="9 10" key="1">
    <citation type="submission" date="2018-10" db="EMBL/GenBank/DDBJ databases">
        <title>Sequencing the genomes of 1000 actinobacteria strains.</title>
        <authorList>
            <person name="Klenk H.-P."/>
        </authorList>
    </citation>
    <scope>NUCLEOTIDE SEQUENCE [LARGE SCALE GENOMIC DNA]</scope>
    <source>
        <strain evidence="9 10">DSM 45175</strain>
    </source>
</reference>
<dbReference type="EMBL" id="RBKT01000001">
    <property type="protein sequence ID" value="RKR87844.1"/>
    <property type="molecule type" value="Genomic_DNA"/>
</dbReference>